<sequence>MAKNKKATLTSRGGSVVFTGKESGAKTEDTLAEIPSAKPAGSIIRNPEFFFDNTLIAIQIENMLFNVHKYQLIKSEVFSDMFKIPKPDSNEPEEGSSPEHPIIIEGVAPSDFTALLRVLYASHFSSNQPAPEAPLIIPAFRLANMFNFIELRAFLLPLAEKNLDDVDKIIFAREFSIKEWLAPAHVRLCERDTPLTSKEASKLEFESVLIIWRMREQYRGPSSTMKVNSNYCNSCAGMSYTGSSYNCNGCGGYSANLRYNGFGKSATGGTVKTNSTAIEAGVKKWVEDGCTVKEYHFSSNRPAPEAPLMIPAFQLADMFNFSELCAHLLPLAEKSLGDIDTDKIVFVREFNIKKWLAPAHWHVHLCESNTENKAKRPLLAAITATHVVA</sequence>
<organism evidence="2 3">
    <name type="scientific">Thanatephorus cucumeris (strain AG1-IB / isolate 7/3/14)</name>
    <name type="common">Lettuce bottom rot fungus</name>
    <name type="synonym">Rhizoctonia solani</name>
    <dbReference type="NCBI Taxonomy" id="1108050"/>
    <lineage>
        <taxon>Eukaryota</taxon>
        <taxon>Fungi</taxon>
        <taxon>Dikarya</taxon>
        <taxon>Basidiomycota</taxon>
        <taxon>Agaricomycotina</taxon>
        <taxon>Agaricomycetes</taxon>
        <taxon>Cantharellales</taxon>
        <taxon>Ceratobasidiaceae</taxon>
        <taxon>Rhizoctonia</taxon>
        <taxon>Rhizoctonia solani AG-1</taxon>
    </lineage>
</organism>
<dbReference type="Gene3D" id="3.30.710.10">
    <property type="entry name" value="Potassium Channel Kv1.1, Chain A"/>
    <property type="match status" value="1"/>
</dbReference>
<dbReference type="SUPFAM" id="SSF54695">
    <property type="entry name" value="POZ domain"/>
    <property type="match status" value="1"/>
</dbReference>
<evidence type="ECO:0000259" key="1">
    <source>
        <dbReference type="PROSITE" id="PS50097"/>
    </source>
</evidence>
<dbReference type="AlphaFoldDB" id="M5BR68"/>
<dbReference type="Proteomes" id="UP000012065">
    <property type="component" value="Unassembled WGS sequence"/>
</dbReference>
<dbReference type="PROSITE" id="PS50097">
    <property type="entry name" value="BTB"/>
    <property type="match status" value="1"/>
</dbReference>
<evidence type="ECO:0000313" key="3">
    <source>
        <dbReference type="Proteomes" id="UP000012065"/>
    </source>
</evidence>
<dbReference type="InterPro" id="IPR011333">
    <property type="entry name" value="SKP1/BTB/POZ_sf"/>
</dbReference>
<name>M5BR68_THACB</name>
<feature type="domain" description="BTB" evidence="1">
    <location>
        <begin position="52"/>
        <end position="128"/>
    </location>
</feature>
<gene>
    <name evidence="2" type="ORF">BN14_03684</name>
</gene>
<dbReference type="InterPro" id="IPR000210">
    <property type="entry name" value="BTB/POZ_dom"/>
</dbReference>
<dbReference type="HOGENOM" id="CLU_047592_1_0_1"/>
<comment type="caution">
    <text evidence="2">The sequence shown here is derived from an EMBL/GenBank/DDBJ whole genome shotgun (WGS) entry which is preliminary data.</text>
</comment>
<protein>
    <recommendedName>
        <fullName evidence="1">BTB domain-containing protein</fullName>
    </recommendedName>
</protein>
<dbReference type="Pfam" id="PF00651">
    <property type="entry name" value="BTB"/>
    <property type="match status" value="1"/>
</dbReference>
<dbReference type="EMBL" id="CAOJ01005236">
    <property type="protein sequence ID" value="CCO29666.1"/>
    <property type="molecule type" value="Genomic_DNA"/>
</dbReference>
<dbReference type="CDD" id="cd18186">
    <property type="entry name" value="BTB_POZ_ZBTB_KLHL-like"/>
    <property type="match status" value="1"/>
</dbReference>
<accession>M5BR68</accession>
<evidence type="ECO:0000313" key="2">
    <source>
        <dbReference type="EMBL" id="CCO29666.1"/>
    </source>
</evidence>
<proteinExistence type="predicted"/>
<reference evidence="2 3" key="1">
    <citation type="journal article" date="2013" name="J. Biotechnol.">
        <title>Establishment and interpretation of the genome sequence of the phytopathogenic fungus Rhizoctonia solani AG1-IB isolate 7/3/14.</title>
        <authorList>
            <person name="Wibberg D.W."/>
            <person name="Jelonek L.J."/>
            <person name="Rupp O.R."/>
            <person name="Hennig M.H."/>
            <person name="Eikmeyer F.E."/>
            <person name="Goesmann A.G."/>
            <person name="Hartmann A.H."/>
            <person name="Borriss R.B."/>
            <person name="Grosch R.G."/>
            <person name="Puehler A.P."/>
            <person name="Schlueter A.S."/>
        </authorList>
    </citation>
    <scope>NUCLEOTIDE SEQUENCE [LARGE SCALE GENOMIC DNA]</scope>
    <source>
        <strain evidence="3">AG1-IB / isolate 7/3/14</strain>
    </source>
</reference>